<evidence type="ECO:0000313" key="1">
    <source>
        <dbReference type="EMBL" id="KKN41033.1"/>
    </source>
</evidence>
<protein>
    <submittedName>
        <fullName evidence="1">Uncharacterized protein</fullName>
    </submittedName>
</protein>
<reference evidence="1" key="1">
    <citation type="journal article" date="2015" name="Nature">
        <title>Complex archaea that bridge the gap between prokaryotes and eukaryotes.</title>
        <authorList>
            <person name="Spang A."/>
            <person name="Saw J.H."/>
            <person name="Jorgensen S.L."/>
            <person name="Zaremba-Niedzwiedzka K."/>
            <person name="Martijn J."/>
            <person name="Lind A.E."/>
            <person name="van Eijk R."/>
            <person name="Schleper C."/>
            <person name="Guy L."/>
            <person name="Ettema T.J."/>
        </authorList>
    </citation>
    <scope>NUCLEOTIDE SEQUENCE</scope>
</reference>
<sequence length="108" mass="12175">MPRPDALASLRVFPALSFWYGLGWDELTRMPNWALRMYAEELPALQAQREMLNFRASSFPHLKTSERSKMLYEVELRGLGHRTGKISKDQYQGVLAGVGIGFAGQSDG</sequence>
<comment type="caution">
    <text evidence="1">The sequence shown here is derived from an EMBL/GenBank/DDBJ whole genome shotgun (WGS) entry which is preliminary data.</text>
</comment>
<gene>
    <name evidence="1" type="ORF">LCGC14_0727210</name>
</gene>
<name>A0A0F9THS2_9ZZZZ</name>
<accession>A0A0F9THS2</accession>
<dbReference type="EMBL" id="LAZR01001671">
    <property type="protein sequence ID" value="KKN41033.1"/>
    <property type="molecule type" value="Genomic_DNA"/>
</dbReference>
<proteinExistence type="predicted"/>
<organism evidence="1">
    <name type="scientific">marine sediment metagenome</name>
    <dbReference type="NCBI Taxonomy" id="412755"/>
    <lineage>
        <taxon>unclassified sequences</taxon>
        <taxon>metagenomes</taxon>
        <taxon>ecological metagenomes</taxon>
    </lineage>
</organism>
<dbReference type="AlphaFoldDB" id="A0A0F9THS2"/>